<dbReference type="Pfam" id="PF09685">
    <property type="entry name" value="MamF_MmsF"/>
    <property type="match status" value="1"/>
</dbReference>
<keyword evidence="2 5" id="KW-0812">Transmembrane</keyword>
<feature type="transmembrane region" description="Helical" evidence="5">
    <location>
        <begin position="81"/>
        <end position="98"/>
    </location>
</feature>
<dbReference type="KEGG" id="broo:brsh051_13690"/>
<proteinExistence type="predicted"/>
<protein>
    <submittedName>
        <fullName evidence="6">DUF4870 domain-containing protein</fullName>
    </submittedName>
</protein>
<organism evidence="6 7">
    <name type="scientific">Brooklawnia propionicigenes</name>
    <dbReference type="NCBI Taxonomy" id="3041175"/>
    <lineage>
        <taxon>Bacteria</taxon>
        <taxon>Bacillati</taxon>
        <taxon>Actinomycetota</taxon>
        <taxon>Actinomycetes</taxon>
        <taxon>Propionibacteriales</taxon>
        <taxon>Propionibacteriaceae</taxon>
        <taxon>Brooklawnia</taxon>
    </lineage>
</organism>
<evidence type="ECO:0000313" key="6">
    <source>
        <dbReference type="EMBL" id="BEH02088.1"/>
    </source>
</evidence>
<feature type="transmembrane region" description="Helical" evidence="5">
    <location>
        <begin position="39"/>
        <end position="60"/>
    </location>
</feature>
<evidence type="ECO:0000256" key="2">
    <source>
        <dbReference type="ARBA" id="ARBA00022692"/>
    </source>
</evidence>
<evidence type="ECO:0000313" key="7">
    <source>
        <dbReference type="Proteomes" id="UP001431656"/>
    </source>
</evidence>
<keyword evidence="7" id="KW-1185">Reference proteome</keyword>
<dbReference type="EMBL" id="AP028056">
    <property type="protein sequence ID" value="BEH02088.1"/>
    <property type="molecule type" value="Genomic_DNA"/>
</dbReference>
<gene>
    <name evidence="6" type="ORF">brsh051_13690</name>
</gene>
<name>A0AAN0K6N6_9ACTN</name>
<reference evidence="6" key="1">
    <citation type="journal article" date="2024" name="Int. J. Syst. Evol. Microbiol.">
        <title>Brooklawnia propionicigenes sp. nov., a facultatively anaerobic, propionate-producing bacterium isolated from a methanogenic reactor treating waste from cattle farms.</title>
        <authorList>
            <person name="Akita Y."/>
            <person name="Ueki A."/>
            <person name="Tonouchi A."/>
            <person name="Sugawara Y."/>
            <person name="Honma S."/>
            <person name="Kaku N."/>
            <person name="Ueki K."/>
        </authorList>
    </citation>
    <scope>NUCLEOTIDE SEQUENCE</scope>
    <source>
        <strain evidence="6">SH051</strain>
    </source>
</reference>
<comment type="subcellular location">
    <subcellularLocation>
        <location evidence="1">Membrane</location>
        <topology evidence="1">Multi-pass membrane protein</topology>
    </subcellularLocation>
</comment>
<dbReference type="Proteomes" id="UP001431656">
    <property type="component" value="Chromosome"/>
</dbReference>
<dbReference type="AlphaFoldDB" id="A0AAN0K6N6"/>
<evidence type="ECO:0000256" key="1">
    <source>
        <dbReference type="ARBA" id="ARBA00004141"/>
    </source>
</evidence>
<feature type="transmembrane region" description="Helical" evidence="5">
    <location>
        <begin position="104"/>
        <end position="124"/>
    </location>
</feature>
<evidence type="ECO:0000256" key="5">
    <source>
        <dbReference type="SAM" id="Phobius"/>
    </source>
</evidence>
<evidence type="ECO:0000256" key="3">
    <source>
        <dbReference type="ARBA" id="ARBA00022989"/>
    </source>
</evidence>
<accession>A0AAN0K6N6</accession>
<keyword evidence="4 5" id="KW-0472">Membrane</keyword>
<keyword evidence="3 5" id="KW-1133">Transmembrane helix</keyword>
<sequence length="139" mass="14925">MLLRARVRLEPMTNYSAPPAAGSGESRTAAMLAHLAGPIAAAVSAGWLSIVGPLVVWLLYKDKDPFVRHQSADAFNFQVTMWLVSVVGGLLCLTIILIPLGLVMIIVGVLASIIFGIIAAVQASKGQPYRYPWKLNLLN</sequence>
<evidence type="ECO:0000256" key="4">
    <source>
        <dbReference type="ARBA" id="ARBA00023136"/>
    </source>
</evidence>
<dbReference type="InterPro" id="IPR019109">
    <property type="entry name" value="MamF_MmsF"/>
</dbReference>